<keyword evidence="2" id="KW-0288">FMN</keyword>
<dbReference type="Pfam" id="PF00296">
    <property type="entry name" value="Bac_luciferase"/>
    <property type="match status" value="1"/>
</dbReference>
<dbReference type="InterPro" id="IPR019921">
    <property type="entry name" value="Lucif-like_OxRdtase_Rv2161c"/>
</dbReference>
<dbReference type="GO" id="GO:0046306">
    <property type="term" value="P:alkanesulfonate catabolic process"/>
    <property type="evidence" value="ECO:0007669"/>
    <property type="project" value="TreeGrafter"/>
</dbReference>
<evidence type="ECO:0000256" key="2">
    <source>
        <dbReference type="ARBA" id="ARBA00022643"/>
    </source>
</evidence>
<dbReference type="NCBIfam" id="TIGR03619">
    <property type="entry name" value="F420_Rv2161c"/>
    <property type="match status" value="1"/>
</dbReference>
<dbReference type="InterPro" id="IPR036661">
    <property type="entry name" value="Luciferase-like_sf"/>
</dbReference>
<keyword evidence="1" id="KW-0285">Flavoprotein</keyword>
<protein>
    <submittedName>
        <fullName evidence="7">F420-dependent dehydrogenase</fullName>
    </submittedName>
</protein>
<dbReference type="EMBL" id="LK022848">
    <property type="protein sequence ID" value="CDR17944.1"/>
    <property type="molecule type" value="Genomic_DNA"/>
</dbReference>
<evidence type="ECO:0000256" key="5">
    <source>
        <dbReference type="SAM" id="MobiDB-lite"/>
    </source>
</evidence>
<feature type="domain" description="Luciferase-like" evidence="6">
    <location>
        <begin position="21"/>
        <end position="248"/>
    </location>
</feature>
<gene>
    <name evidence="7" type="ORF">SIRAN9907</name>
</gene>
<evidence type="ECO:0000313" key="7">
    <source>
        <dbReference type="EMBL" id="CDR17944.1"/>
    </source>
</evidence>
<sequence length="312" mass="33735">MRFTVEHPIGKPGCVPELYGPEGLRAFARAAEEAGFDAIAFTEHPAPSGKWLTSGGHATLDPLDALAYCAAVTDRLRLMTYLMVLPYHSPLMAAKRIATVDRLSGGRLTICAGGGYLRSEFNALGVDFERRGELFDQALDVLRDLWTDESYTGEGLRYTAHGTVSTPGPVQVPHPPVWIGGNGRNARRRAARAAQGWSPLLNSAGMAATTRTTALSTPADLAAAVAELRHFAAEAGRDPSSLEVQVQTPHSDVRPGEGAHLPRRDHLEELADAGATWFVVRVPGSSLDEALRALEYYGREVIAKWRSERSGR</sequence>
<feature type="compositionally biased region" description="Basic and acidic residues" evidence="5">
    <location>
        <begin position="251"/>
        <end position="260"/>
    </location>
</feature>
<organism evidence="7">
    <name type="scientific">Streptomyces iranensis</name>
    <dbReference type="NCBI Taxonomy" id="576784"/>
    <lineage>
        <taxon>Bacteria</taxon>
        <taxon>Bacillati</taxon>
        <taxon>Actinomycetota</taxon>
        <taxon>Actinomycetes</taxon>
        <taxon>Kitasatosporales</taxon>
        <taxon>Streptomycetaceae</taxon>
        <taxon>Streptomyces</taxon>
        <taxon>Streptomyces violaceusniger group</taxon>
    </lineage>
</organism>
<feature type="region of interest" description="Disordered" evidence="5">
    <location>
        <begin position="236"/>
        <end position="260"/>
    </location>
</feature>
<dbReference type="PANTHER" id="PTHR42847">
    <property type="entry name" value="ALKANESULFONATE MONOOXYGENASE"/>
    <property type="match status" value="1"/>
</dbReference>
<proteinExistence type="predicted"/>
<dbReference type="InterPro" id="IPR050172">
    <property type="entry name" value="SsuD_RutA_monooxygenase"/>
</dbReference>
<reference evidence="7" key="1">
    <citation type="submission" date="2014-05" db="EMBL/GenBank/DDBJ databases">
        <authorList>
            <person name="Horn Fabian"/>
        </authorList>
    </citation>
    <scope>NUCLEOTIDE SEQUENCE</scope>
</reference>
<dbReference type="PANTHER" id="PTHR42847:SF4">
    <property type="entry name" value="ALKANESULFONATE MONOOXYGENASE-RELATED"/>
    <property type="match status" value="1"/>
</dbReference>
<name>A0A061A6F6_9ACTN</name>
<dbReference type="Gene3D" id="3.20.20.30">
    <property type="entry name" value="Luciferase-like domain"/>
    <property type="match status" value="1"/>
</dbReference>
<evidence type="ECO:0000256" key="4">
    <source>
        <dbReference type="ARBA" id="ARBA00023033"/>
    </source>
</evidence>
<keyword evidence="3" id="KW-0560">Oxidoreductase</keyword>
<evidence type="ECO:0000256" key="1">
    <source>
        <dbReference type="ARBA" id="ARBA00022630"/>
    </source>
</evidence>
<dbReference type="SUPFAM" id="SSF51679">
    <property type="entry name" value="Bacterial luciferase-like"/>
    <property type="match status" value="1"/>
</dbReference>
<evidence type="ECO:0000256" key="3">
    <source>
        <dbReference type="ARBA" id="ARBA00023002"/>
    </source>
</evidence>
<evidence type="ECO:0000259" key="6">
    <source>
        <dbReference type="Pfam" id="PF00296"/>
    </source>
</evidence>
<accession>A0A061A6F6</accession>
<dbReference type="InterPro" id="IPR011251">
    <property type="entry name" value="Luciferase-like_dom"/>
</dbReference>
<keyword evidence="4" id="KW-0503">Monooxygenase</keyword>
<dbReference type="AlphaFoldDB" id="A0A061A6F6"/>
<dbReference type="HOGENOM" id="CLU_027853_7_1_11"/>
<dbReference type="GO" id="GO:0008726">
    <property type="term" value="F:alkanesulfonate monooxygenase activity"/>
    <property type="evidence" value="ECO:0007669"/>
    <property type="project" value="TreeGrafter"/>
</dbReference>